<dbReference type="SUPFAM" id="SSF46785">
    <property type="entry name" value="Winged helix' DNA-binding domain"/>
    <property type="match status" value="1"/>
</dbReference>
<protein>
    <recommendedName>
        <fullName evidence="4">HTH gntR-type domain-containing protein</fullName>
    </recommendedName>
</protein>
<dbReference type="Gene3D" id="1.10.10.10">
    <property type="entry name" value="Winged helix-like DNA-binding domain superfamily/Winged helix DNA-binding domain"/>
    <property type="match status" value="1"/>
</dbReference>
<name>A0ABR5AGZ1_9BACL</name>
<accession>A0ABR5AGZ1</accession>
<dbReference type="InterPro" id="IPR036390">
    <property type="entry name" value="WH_DNA-bd_sf"/>
</dbReference>
<dbReference type="PROSITE" id="PS50949">
    <property type="entry name" value="HTH_GNTR"/>
    <property type="match status" value="1"/>
</dbReference>
<feature type="domain" description="HTH gntR-type" evidence="4">
    <location>
        <begin position="8"/>
        <end position="75"/>
    </location>
</feature>
<reference evidence="5 6" key="1">
    <citation type="submission" date="2014-12" db="EMBL/GenBank/DDBJ databases">
        <title>Draft genome sequence of Paenibacillus kamchatkensis strain B-2647.</title>
        <authorList>
            <person name="Karlyshev A.V."/>
            <person name="Kudryashova E.B."/>
        </authorList>
    </citation>
    <scope>NUCLEOTIDE SEQUENCE [LARGE SCALE GENOMIC DNA]</scope>
    <source>
        <strain evidence="5 6">VKM B-2647</strain>
    </source>
</reference>
<dbReference type="InterPro" id="IPR000524">
    <property type="entry name" value="Tscrpt_reg_HTH_GntR"/>
</dbReference>
<evidence type="ECO:0000256" key="3">
    <source>
        <dbReference type="ARBA" id="ARBA00023163"/>
    </source>
</evidence>
<keyword evidence="6" id="KW-1185">Reference proteome</keyword>
<dbReference type="InterPro" id="IPR036388">
    <property type="entry name" value="WH-like_DNA-bd_sf"/>
</dbReference>
<dbReference type="PANTHER" id="PTHR43537:SF45">
    <property type="entry name" value="GNTR FAMILY REGULATORY PROTEIN"/>
    <property type="match status" value="1"/>
</dbReference>
<dbReference type="InterPro" id="IPR008920">
    <property type="entry name" value="TF_FadR/GntR_C"/>
</dbReference>
<evidence type="ECO:0000313" key="6">
    <source>
        <dbReference type="Proteomes" id="UP000031967"/>
    </source>
</evidence>
<proteinExistence type="predicted"/>
<dbReference type="Pfam" id="PF07729">
    <property type="entry name" value="FCD"/>
    <property type="match status" value="1"/>
</dbReference>
<dbReference type="InterPro" id="IPR011711">
    <property type="entry name" value="GntR_C"/>
</dbReference>
<keyword evidence="2" id="KW-0238">DNA-binding</keyword>
<dbReference type="InterPro" id="IPR000485">
    <property type="entry name" value="AsnC-type_HTH_dom"/>
</dbReference>
<keyword evidence="1" id="KW-0805">Transcription regulation</keyword>
<comment type="caution">
    <text evidence="5">The sequence shown here is derived from an EMBL/GenBank/DDBJ whole genome shotgun (WGS) entry which is preliminary data.</text>
</comment>
<dbReference type="SMART" id="SM00895">
    <property type="entry name" value="FCD"/>
    <property type="match status" value="1"/>
</dbReference>
<dbReference type="SMART" id="SM00345">
    <property type="entry name" value="HTH_GNTR"/>
    <property type="match status" value="1"/>
</dbReference>
<keyword evidence="3" id="KW-0804">Transcription</keyword>
<dbReference type="RefSeq" id="WP_041048270.1">
    <property type="nucleotide sequence ID" value="NZ_JXAK01000023.1"/>
</dbReference>
<dbReference type="Proteomes" id="UP000031967">
    <property type="component" value="Unassembled WGS sequence"/>
</dbReference>
<dbReference type="SUPFAM" id="SSF48008">
    <property type="entry name" value="GntR ligand-binding domain-like"/>
    <property type="match status" value="1"/>
</dbReference>
<evidence type="ECO:0000256" key="2">
    <source>
        <dbReference type="ARBA" id="ARBA00023125"/>
    </source>
</evidence>
<dbReference type="Gene3D" id="1.20.120.530">
    <property type="entry name" value="GntR ligand-binding domain-like"/>
    <property type="match status" value="1"/>
</dbReference>
<evidence type="ECO:0000256" key="1">
    <source>
        <dbReference type="ARBA" id="ARBA00023015"/>
    </source>
</evidence>
<gene>
    <name evidence="5" type="ORF">SD70_14690</name>
</gene>
<dbReference type="Pfam" id="PF00392">
    <property type="entry name" value="GntR"/>
    <property type="match status" value="1"/>
</dbReference>
<dbReference type="PANTHER" id="PTHR43537">
    <property type="entry name" value="TRANSCRIPTIONAL REGULATOR, GNTR FAMILY"/>
    <property type="match status" value="1"/>
</dbReference>
<dbReference type="PRINTS" id="PR00033">
    <property type="entry name" value="HTHASNC"/>
</dbReference>
<dbReference type="EMBL" id="JXAK01000023">
    <property type="protein sequence ID" value="KIL40321.1"/>
    <property type="molecule type" value="Genomic_DNA"/>
</dbReference>
<evidence type="ECO:0000313" key="5">
    <source>
        <dbReference type="EMBL" id="KIL40321.1"/>
    </source>
</evidence>
<organism evidence="5 6">
    <name type="scientific">Gordoniibacillus kamchatkensis</name>
    <dbReference type="NCBI Taxonomy" id="1590651"/>
    <lineage>
        <taxon>Bacteria</taxon>
        <taxon>Bacillati</taxon>
        <taxon>Bacillota</taxon>
        <taxon>Bacilli</taxon>
        <taxon>Bacillales</taxon>
        <taxon>Paenibacillaceae</taxon>
        <taxon>Gordoniibacillus</taxon>
    </lineage>
</organism>
<evidence type="ECO:0000259" key="4">
    <source>
        <dbReference type="PROSITE" id="PS50949"/>
    </source>
</evidence>
<dbReference type="CDD" id="cd07377">
    <property type="entry name" value="WHTH_GntR"/>
    <property type="match status" value="1"/>
</dbReference>
<sequence length="248" mass="28297">MANNPLVPSLKDEVRLKLRNAIISNELKPGERIVETEVAKNFGISQVPVREALRGLEEEGLVTSVKYKGAFVAEIDSSEIFHMFLLRAEIEANVVGLVMPSLTRRHFGELYDIVEQMKKYSDEPEHYAALSALDVEFHRTVIEWGQIAVYNRIWHMLDGHIRRFIAILHPQTILDGRAAYRTHTKLIEAMERRDADKAKAEFKDHILWAFSPSGPFASSGLLQALPKRKTPTRPADLWHECRSGPVKY</sequence>